<sequence length="147" mass="16589">MTPRSTVPKYHRNRISDGGALGAIKGEWGWWRSDLPKLSLIGRNATAEAVTMSVFCESVAGNAQEVQCLLKVRWELPLHGASTNRRAFFFNRSSRKTVFSHHSHTVCDYHQATTRPRRLVPVWSAKTTSAYAPGVMVKKIDEWIFSS</sequence>
<reference evidence="1 2" key="1">
    <citation type="journal article" date="2019" name="Commun. Biol.">
        <title>The bagworm genome reveals a unique fibroin gene that provides high tensile strength.</title>
        <authorList>
            <person name="Kono N."/>
            <person name="Nakamura H."/>
            <person name="Ohtoshi R."/>
            <person name="Tomita M."/>
            <person name="Numata K."/>
            <person name="Arakawa K."/>
        </authorList>
    </citation>
    <scope>NUCLEOTIDE SEQUENCE [LARGE SCALE GENOMIC DNA]</scope>
</reference>
<organism evidence="1 2">
    <name type="scientific">Eumeta variegata</name>
    <name type="common">Bagworm moth</name>
    <name type="synonym">Eumeta japonica</name>
    <dbReference type="NCBI Taxonomy" id="151549"/>
    <lineage>
        <taxon>Eukaryota</taxon>
        <taxon>Metazoa</taxon>
        <taxon>Ecdysozoa</taxon>
        <taxon>Arthropoda</taxon>
        <taxon>Hexapoda</taxon>
        <taxon>Insecta</taxon>
        <taxon>Pterygota</taxon>
        <taxon>Neoptera</taxon>
        <taxon>Endopterygota</taxon>
        <taxon>Lepidoptera</taxon>
        <taxon>Glossata</taxon>
        <taxon>Ditrysia</taxon>
        <taxon>Tineoidea</taxon>
        <taxon>Psychidae</taxon>
        <taxon>Oiketicinae</taxon>
        <taxon>Eumeta</taxon>
    </lineage>
</organism>
<proteinExistence type="predicted"/>
<name>A0A4C1WEV2_EUMVA</name>
<gene>
    <name evidence="1" type="ORF">EVAR_103020_1</name>
</gene>
<dbReference type="Proteomes" id="UP000299102">
    <property type="component" value="Unassembled WGS sequence"/>
</dbReference>
<comment type="caution">
    <text evidence="1">The sequence shown here is derived from an EMBL/GenBank/DDBJ whole genome shotgun (WGS) entry which is preliminary data.</text>
</comment>
<dbReference type="AlphaFoldDB" id="A0A4C1WEV2"/>
<evidence type="ECO:0000313" key="2">
    <source>
        <dbReference type="Proteomes" id="UP000299102"/>
    </source>
</evidence>
<keyword evidence="2" id="KW-1185">Reference proteome</keyword>
<dbReference type="EMBL" id="BGZK01000528">
    <property type="protein sequence ID" value="GBP48655.1"/>
    <property type="molecule type" value="Genomic_DNA"/>
</dbReference>
<accession>A0A4C1WEV2</accession>
<evidence type="ECO:0000313" key="1">
    <source>
        <dbReference type="EMBL" id="GBP48655.1"/>
    </source>
</evidence>
<protein>
    <submittedName>
        <fullName evidence="1">Uncharacterized protein</fullName>
    </submittedName>
</protein>